<gene>
    <name evidence="2" type="ORF">AN964_21445</name>
</gene>
<evidence type="ECO:0000259" key="1">
    <source>
        <dbReference type="PROSITE" id="PS51186"/>
    </source>
</evidence>
<dbReference type="OrthoDB" id="3216107at2"/>
<dbReference type="SUPFAM" id="SSF55729">
    <property type="entry name" value="Acyl-CoA N-acyltransferases (Nat)"/>
    <property type="match status" value="1"/>
</dbReference>
<dbReference type="GO" id="GO:0016747">
    <property type="term" value="F:acyltransferase activity, transferring groups other than amino-acyl groups"/>
    <property type="evidence" value="ECO:0007669"/>
    <property type="project" value="InterPro"/>
</dbReference>
<accession>A0A0Q3TBH0</accession>
<organism evidence="2 3">
    <name type="scientific">Heyndrickxia shackletonii</name>
    <dbReference type="NCBI Taxonomy" id="157838"/>
    <lineage>
        <taxon>Bacteria</taxon>
        <taxon>Bacillati</taxon>
        <taxon>Bacillota</taxon>
        <taxon>Bacilli</taxon>
        <taxon>Bacillales</taxon>
        <taxon>Bacillaceae</taxon>
        <taxon>Heyndrickxia</taxon>
    </lineage>
</organism>
<dbReference type="Proteomes" id="UP000051888">
    <property type="component" value="Unassembled WGS sequence"/>
</dbReference>
<dbReference type="PROSITE" id="PS51186">
    <property type="entry name" value="GNAT"/>
    <property type="match status" value="1"/>
</dbReference>
<keyword evidence="2" id="KW-0808">Transferase</keyword>
<dbReference type="EMBL" id="LJJC01000006">
    <property type="protein sequence ID" value="KQL51520.1"/>
    <property type="molecule type" value="Genomic_DNA"/>
</dbReference>
<dbReference type="RefSeq" id="WP_055741829.1">
    <property type="nucleotide sequence ID" value="NZ_JAAIWL010000079.1"/>
</dbReference>
<protein>
    <submittedName>
        <fullName evidence="2">GCN5 family acetyltransferase</fullName>
    </submittedName>
</protein>
<reference evidence="2 3" key="1">
    <citation type="submission" date="2015-09" db="EMBL/GenBank/DDBJ databases">
        <title>Genome sequencing project for genomic taxonomy and phylogenomics of Bacillus-like bacteria.</title>
        <authorList>
            <person name="Liu B."/>
            <person name="Wang J."/>
            <person name="Zhu Y."/>
            <person name="Liu G."/>
            <person name="Chen Q."/>
            <person name="Chen Z."/>
            <person name="Lan J."/>
            <person name="Che J."/>
            <person name="Ge C."/>
            <person name="Shi H."/>
            <person name="Pan Z."/>
            <person name="Liu X."/>
        </authorList>
    </citation>
    <scope>NUCLEOTIDE SEQUENCE [LARGE SCALE GENOMIC DNA]</scope>
    <source>
        <strain evidence="2 3">LMG 18435</strain>
    </source>
</reference>
<sequence>MGYILKNGETISFRPYEEEDFPYIHQLNMQEQWNNLVEKKEDTMQAWSKSNVKFVACINNQIIGYIRGITDEHITLYVCELLITKKYQGFGIGTSLLRYVHQHYPKTRIDLLASKTSVTYYENIKFRSFFGFRKTFREW</sequence>
<dbReference type="PATRIC" id="fig|157838.3.peg.4713"/>
<keyword evidence="3" id="KW-1185">Reference proteome</keyword>
<feature type="domain" description="N-acetyltransferase" evidence="1">
    <location>
        <begin position="11"/>
        <end position="139"/>
    </location>
</feature>
<evidence type="ECO:0000313" key="3">
    <source>
        <dbReference type="Proteomes" id="UP000051888"/>
    </source>
</evidence>
<comment type="caution">
    <text evidence="2">The sequence shown here is derived from an EMBL/GenBank/DDBJ whole genome shotgun (WGS) entry which is preliminary data.</text>
</comment>
<dbReference type="STRING" id="157838.AN964_21445"/>
<dbReference type="InterPro" id="IPR000182">
    <property type="entry name" value="GNAT_dom"/>
</dbReference>
<name>A0A0Q3TBH0_9BACI</name>
<proteinExistence type="predicted"/>
<dbReference type="InterPro" id="IPR016181">
    <property type="entry name" value="Acyl_CoA_acyltransferase"/>
</dbReference>
<dbReference type="CDD" id="cd04301">
    <property type="entry name" value="NAT_SF"/>
    <property type="match status" value="1"/>
</dbReference>
<dbReference type="AlphaFoldDB" id="A0A0Q3TBH0"/>
<dbReference type="Pfam" id="PF13673">
    <property type="entry name" value="Acetyltransf_10"/>
    <property type="match status" value="1"/>
</dbReference>
<evidence type="ECO:0000313" key="2">
    <source>
        <dbReference type="EMBL" id="KQL51520.1"/>
    </source>
</evidence>
<dbReference type="Gene3D" id="3.40.630.30">
    <property type="match status" value="1"/>
</dbReference>